<accession>A0A4Y4D3L2</accession>
<keyword evidence="3" id="KW-1185">Reference proteome</keyword>
<sequence>MAGIPEVSRTGSGAPGPGIRTRVAPTPRTVGSGGTTRRLPERRPPADTMGWNLTHDREAAS</sequence>
<reference evidence="2 3" key="1">
    <citation type="submission" date="2019-06" db="EMBL/GenBank/DDBJ databases">
        <title>Whole genome shotgun sequence of Kocuria varians NBRC 15358.</title>
        <authorList>
            <person name="Hosoyama A."/>
            <person name="Uohara A."/>
            <person name="Ohji S."/>
            <person name="Ichikawa N."/>
        </authorList>
    </citation>
    <scope>NUCLEOTIDE SEQUENCE [LARGE SCALE GENOMIC DNA]</scope>
    <source>
        <strain evidence="2 3">NBRC 15358</strain>
    </source>
</reference>
<evidence type="ECO:0000313" key="3">
    <source>
        <dbReference type="Proteomes" id="UP000315730"/>
    </source>
</evidence>
<evidence type="ECO:0000313" key="2">
    <source>
        <dbReference type="EMBL" id="GEC98143.1"/>
    </source>
</evidence>
<dbReference type="Proteomes" id="UP000315730">
    <property type="component" value="Unassembled WGS sequence"/>
</dbReference>
<evidence type="ECO:0000256" key="1">
    <source>
        <dbReference type="SAM" id="MobiDB-lite"/>
    </source>
</evidence>
<feature type="region of interest" description="Disordered" evidence="1">
    <location>
        <begin position="1"/>
        <end position="61"/>
    </location>
</feature>
<protein>
    <submittedName>
        <fullName evidence="2">Uncharacterized protein</fullName>
    </submittedName>
</protein>
<organism evidence="2 3">
    <name type="scientific">Kocuria varians</name>
    <name type="common">Micrococcus varians</name>
    <dbReference type="NCBI Taxonomy" id="1272"/>
    <lineage>
        <taxon>Bacteria</taxon>
        <taxon>Bacillati</taxon>
        <taxon>Actinomycetota</taxon>
        <taxon>Actinomycetes</taxon>
        <taxon>Micrococcales</taxon>
        <taxon>Micrococcaceae</taxon>
        <taxon>Kocuria</taxon>
    </lineage>
</organism>
<gene>
    <name evidence="2" type="ORF">KVA01_02980</name>
</gene>
<dbReference type="AlphaFoldDB" id="A0A4Y4D3L2"/>
<proteinExistence type="predicted"/>
<comment type="caution">
    <text evidence="2">The sequence shown here is derived from an EMBL/GenBank/DDBJ whole genome shotgun (WGS) entry which is preliminary data.</text>
</comment>
<dbReference type="EMBL" id="BJNW01000002">
    <property type="protein sequence ID" value="GEC98143.1"/>
    <property type="molecule type" value="Genomic_DNA"/>
</dbReference>
<name>A0A4Y4D3L2_KOCVA</name>